<gene>
    <name evidence="4" type="ORF">GUITHDRAFT_109579</name>
</gene>
<organism evidence="4">
    <name type="scientific">Guillardia theta (strain CCMP2712)</name>
    <name type="common">Cryptophyte</name>
    <dbReference type="NCBI Taxonomy" id="905079"/>
    <lineage>
        <taxon>Eukaryota</taxon>
        <taxon>Cryptophyceae</taxon>
        <taxon>Pyrenomonadales</taxon>
        <taxon>Geminigeraceae</taxon>
        <taxon>Guillardia</taxon>
    </lineage>
</organism>
<dbReference type="Gene3D" id="1.25.40.20">
    <property type="entry name" value="Ankyrin repeat-containing domain"/>
    <property type="match status" value="2"/>
</dbReference>
<dbReference type="GO" id="GO:0085020">
    <property type="term" value="P:protein K6-linked ubiquitination"/>
    <property type="evidence" value="ECO:0007669"/>
    <property type="project" value="TreeGrafter"/>
</dbReference>
<protein>
    <submittedName>
        <fullName evidence="4 5">Uncharacterized protein</fullName>
    </submittedName>
</protein>
<feature type="repeat" description="ANK" evidence="3">
    <location>
        <begin position="65"/>
        <end position="97"/>
    </location>
</feature>
<dbReference type="STRING" id="905079.L1J7G0"/>
<dbReference type="RefSeq" id="XP_005831436.1">
    <property type="nucleotide sequence ID" value="XM_005831379.1"/>
</dbReference>
<reference evidence="6" key="2">
    <citation type="submission" date="2012-11" db="EMBL/GenBank/DDBJ databases">
        <authorList>
            <person name="Kuo A."/>
            <person name="Curtis B.A."/>
            <person name="Tanifuji G."/>
            <person name="Burki F."/>
            <person name="Gruber A."/>
            <person name="Irimia M."/>
            <person name="Maruyama S."/>
            <person name="Arias M.C."/>
            <person name="Ball S.G."/>
            <person name="Gile G.H."/>
            <person name="Hirakawa Y."/>
            <person name="Hopkins J.F."/>
            <person name="Rensing S.A."/>
            <person name="Schmutz J."/>
            <person name="Symeonidi A."/>
            <person name="Elias M."/>
            <person name="Eveleigh R.J."/>
            <person name="Herman E.K."/>
            <person name="Klute M.J."/>
            <person name="Nakayama T."/>
            <person name="Obornik M."/>
            <person name="Reyes-Prieto A."/>
            <person name="Armbrust E.V."/>
            <person name="Aves S.J."/>
            <person name="Beiko R.G."/>
            <person name="Coutinho P."/>
            <person name="Dacks J.B."/>
            <person name="Durnford D.G."/>
            <person name="Fast N.M."/>
            <person name="Green B.R."/>
            <person name="Grisdale C."/>
            <person name="Hempe F."/>
            <person name="Henrissat B."/>
            <person name="Hoppner M.P."/>
            <person name="Ishida K.-I."/>
            <person name="Kim E."/>
            <person name="Koreny L."/>
            <person name="Kroth P.G."/>
            <person name="Liu Y."/>
            <person name="Malik S.-B."/>
            <person name="Maier U.G."/>
            <person name="McRose D."/>
            <person name="Mock T."/>
            <person name="Neilson J.A."/>
            <person name="Onodera N.T."/>
            <person name="Poole A.M."/>
            <person name="Pritham E.J."/>
            <person name="Richards T.A."/>
            <person name="Rocap G."/>
            <person name="Roy S.W."/>
            <person name="Sarai C."/>
            <person name="Schaack S."/>
            <person name="Shirato S."/>
            <person name="Slamovits C.H."/>
            <person name="Spencer D.F."/>
            <person name="Suzuki S."/>
            <person name="Worden A.Z."/>
            <person name="Zauner S."/>
            <person name="Barry K."/>
            <person name="Bell C."/>
            <person name="Bharti A.K."/>
            <person name="Crow J.A."/>
            <person name="Grimwood J."/>
            <person name="Kramer R."/>
            <person name="Lindquist E."/>
            <person name="Lucas S."/>
            <person name="Salamov A."/>
            <person name="McFadden G.I."/>
            <person name="Lane C.E."/>
            <person name="Keeling P.J."/>
            <person name="Gray M.W."/>
            <person name="Grigoriev I.V."/>
            <person name="Archibald J.M."/>
        </authorList>
    </citation>
    <scope>NUCLEOTIDE SEQUENCE</scope>
    <source>
        <strain evidence="6">CCMP2712</strain>
    </source>
</reference>
<accession>L1J7G0</accession>
<reference evidence="5" key="3">
    <citation type="submission" date="2016-03" db="UniProtKB">
        <authorList>
            <consortium name="EnsemblProtists"/>
        </authorList>
    </citation>
    <scope>IDENTIFICATION</scope>
</reference>
<dbReference type="HOGENOM" id="CLU_1121865_0_0_1"/>
<dbReference type="SMART" id="SM00248">
    <property type="entry name" value="ANK"/>
    <property type="match status" value="2"/>
</dbReference>
<name>L1J7G0_GUITC</name>
<dbReference type="InterPro" id="IPR036770">
    <property type="entry name" value="Ankyrin_rpt-contain_sf"/>
</dbReference>
<keyword evidence="2 3" id="KW-0040">ANK repeat</keyword>
<dbReference type="EnsemblProtists" id="EKX44456">
    <property type="protein sequence ID" value="EKX44456"/>
    <property type="gene ID" value="GUITHDRAFT_109579"/>
</dbReference>
<evidence type="ECO:0000256" key="3">
    <source>
        <dbReference type="PROSITE-ProRule" id="PRU00023"/>
    </source>
</evidence>
<dbReference type="PANTHER" id="PTHR24171:SF8">
    <property type="entry name" value="BRCA1-ASSOCIATED RING DOMAIN PROTEIN 1"/>
    <property type="match status" value="1"/>
</dbReference>
<reference evidence="4 6" key="1">
    <citation type="journal article" date="2012" name="Nature">
        <title>Algal genomes reveal evolutionary mosaicism and the fate of nucleomorphs.</title>
        <authorList>
            <consortium name="DOE Joint Genome Institute"/>
            <person name="Curtis B.A."/>
            <person name="Tanifuji G."/>
            <person name="Burki F."/>
            <person name="Gruber A."/>
            <person name="Irimia M."/>
            <person name="Maruyama S."/>
            <person name="Arias M.C."/>
            <person name="Ball S.G."/>
            <person name="Gile G.H."/>
            <person name="Hirakawa Y."/>
            <person name="Hopkins J.F."/>
            <person name="Kuo A."/>
            <person name="Rensing S.A."/>
            <person name="Schmutz J."/>
            <person name="Symeonidi A."/>
            <person name="Elias M."/>
            <person name="Eveleigh R.J."/>
            <person name="Herman E.K."/>
            <person name="Klute M.J."/>
            <person name="Nakayama T."/>
            <person name="Obornik M."/>
            <person name="Reyes-Prieto A."/>
            <person name="Armbrust E.V."/>
            <person name="Aves S.J."/>
            <person name="Beiko R.G."/>
            <person name="Coutinho P."/>
            <person name="Dacks J.B."/>
            <person name="Durnford D.G."/>
            <person name="Fast N.M."/>
            <person name="Green B.R."/>
            <person name="Grisdale C.J."/>
            <person name="Hempel F."/>
            <person name="Henrissat B."/>
            <person name="Hoppner M.P."/>
            <person name="Ishida K."/>
            <person name="Kim E."/>
            <person name="Koreny L."/>
            <person name="Kroth P.G."/>
            <person name="Liu Y."/>
            <person name="Malik S.B."/>
            <person name="Maier U.G."/>
            <person name="McRose D."/>
            <person name="Mock T."/>
            <person name="Neilson J.A."/>
            <person name="Onodera N.T."/>
            <person name="Poole A.M."/>
            <person name="Pritham E.J."/>
            <person name="Richards T.A."/>
            <person name="Rocap G."/>
            <person name="Roy S.W."/>
            <person name="Sarai C."/>
            <person name="Schaack S."/>
            <person name="Shirato S."/>
            <person name="Slamovits C.H."/>
            <person name="Spencer D.F."/>
            <person name="Suzuki S."/>
            <person name="Worden A.Z."/>
            <person name="Zauner S."/>
            <person name="Barry K."/>
            <person name="Bell C."/>
            <person name="Bharti A.K."/>
            <person name="Crow J.A."/>
            <person name="Grimwood J."/>
            <person name="Kramer R."/>
            <person name="Lindquist E."/>
            <person name="Lucas S."/>
            <person name="Salamov A."/>
            <person name="McFadden G.I."/>
            <person name="Lane C.E."/>
            <person name="Keeling P.J."/>
            <person name="Gray M.W."/>
            <person name="Grigoriev I.V."/>
            <person name="Archibald J.M."/>
        </authorList>
    </citation>
    <scope>NUCLEOTIDE SEQUENCE</scope>
    <source>
        <strain evidence="4 6">CCMP2712</strain>
    </source>
</reference>
<dbReference type="PaxDb" id="55529-EKX44456"/>
<evidence type="ECO:0000313" key="5">
    <source>
        <dbReference type="EnsemblProtists" id="EKX44456"/>
    </source>
</evidence>
<sequence length="248" mass="27721">MLAAVVRGDLKSVQDALKDGSDINSCDCQWGTSPLMAACAPTQRLEVLAFLLEDKKLDKELVNARGMTALHQAAWYGQNEAIEMLLRAGVSLDSTTPEGHSAMDIAKLMGHESTSRLLEVAKQEAVKALAETPEQLRQRLKQQHSTNVQRRIVQLQKSLASMTRRPPANVISTSKDKSPTPLKECNEVKKEHTLHQEVLQHVDIDHEVVSNQRAVSAKEKLHAYENEGQSFFLTQEDKNWRPISGRPR</sequence>
<dbReference type="GeneID" id="17301123"/>
<dbReference type="PROSITE" id="PS50088">
    <property type="entry name" value="ANK_REPEAT"/>
    <property type="match status" value="1"/>
</dbReference>
<evidence type="ECO:0000313" key="4">
    <source>
        <dbReference type="EMBL" id="EKX44456.1"/>
    </source>
</evidence>
<dbReference type="AlphaFoldDB" id="L1J7G0"/>
<evidence type="ECO:0000256" key="1">
    <source>
        <dbReference type="ARBA" id="ARBA00022737"/>
    </source>
</evidence>
<evidence type="ECO:0000313" key="6">
    <source>
        <dbReference type="Proteomes" id="UP000011087"/>
    </source>
</evidence>
<evidence type="ECO:0000256" key="2">
    <source>
        <dbReference type="ARBA" id="ARBA00023043"/>
    </source>
</evidence>
<dbReference type="Pfam" id="PF12796">
    <property type="entry name" value="Ank_2"/>
    <property type="match status" value="1"/>
</dbReference>
<dbReference type="PANTHER" id="PTHR24171">
    <property type="entry name" value="ANKYRIN REPEAT DOMAIN-CONTAINING PROTEIN 39-RELATED"/>
    <property type="match status" value="1"/>
</dbReference>
<dbReference type="SUPFAM" id="SSF48403">
    <property type="entry name" value="Ankyrin repeat"/>
    <property type="match status" value="1"/>
</dbReference>
<keyword evidence="1" id="KW-0677">Repeat</keyword>
<keyword evidence="6" id="KW-1185">Reference proteome</keyword>
<dbReference type="InterPro" id="IPR002110">
    <property type="entry name" value="Ankyrin_rpt"/>
</dbReference>
<proteinExistence type="predicted"/>
<dbReference type="Proteomes" id="UP000011087">
    <property type="component" value="Unassembled WGS sequence"/>
</dbReference>
<dbReference type="KEGG" id="gtt:GUITHDRAFT_109579"/>
<dbReference type="OrthoDB" id="194358at2759"/>
<dbReference type="GO" id="GO:0004842">
    <property type="term" value="F:ubiquitin-protein transferase activity"/>
    <property type="evidence" value="ECO:0007669"/>
    <property type="project" value="TreeGrafter"/>
</dbReference>
<dbReference type="EMBL" id="JH993004">
    <property type="protein sequence ID" value="EKX44456.1"/>
    <property type="molecule type" value="Genomic_DNA"/>
</dbReference>
<dbReference type="PROSITE" id="PS50297">
    <property type="entry name" value="ANK_REP_REGION"/>
    <property type="match status" value="1"/>
</dbReference>